<dbReference type="EMBL" id="KN822008">
    <property type="protein sequence ID" value="KIM68770.1"/>
    <property type="molecule type" value="Genomic_DNA"/>
</dbReference>
<reference evidence="1 2" key="1">
    <citation type="submission" date="2014-04" db="EMBL/GenBank/DDBJ databases">
        <authorList>
            <consortium name="DOE Joint Genome Institute"/>
            <person name="Kuo A."/>
            <person name="Kohler A."/>
            <person name="Nagy L.G."/>
            <person name="Floudas D."/>
            <person name="Copeland A."/>
            <person name="Barry K.W."/>
            <person name="Cichocki N."/>
            <person name="Veneault-Fourrey C."/>
            <person name="LaButti K."/>
            <person name="Lindquist E.A."/>
            <person name="Lipzen A."/>
            <person name="Lundell T."/>
            <person name="Morin E."/>
            <person name="Murat C."/>
            <person name="Sun H."/>
            <person name="Tunlid A."/>
            <person name="Henrissat B."/>
            <person name="Grigoriev I.V."/>
            <person name="Hibbett D.S."/>
            <person name="Martin F."/>
            <person name="Nordberg H.P."/>
            <person name="Cantor M.N."/>
            <person name="Hua S.X."/>
        </authorList>
    </citation>
    <scope>NUCLEOTIDE SEQUENCE [LARGE SCALE GENOMIC DNA]</scope>
    <source>
        <strain evidence="1 2">Foug A</strain>
    </source>
</reference>
<sequence length="62" mass="7013">ECLFSKGHILLPHLRNHLSAQSTRALLCLGSWSQLGFVKNEDIKKVVRSNAEDEESADEDIY</sequence>
<dbReference type="AlphaFoldDB" id="A0A0C3E7L2"/>
<name>A0A0C3E7L2_9AGAM</name>
<evidence type="ECO:0008006" key="3">
    <source>
        <dbReference type="Google" id="ProtNLM"/>
    </source>
</evidence>
<accession>A0A0C3E7L2</accession>
<organism evidence="1 2">
    <name type="scientific">Scleroderma citrinum Foug A</name>
    <dbReference type="NCBI Taxonomy" id="1036808"/>
    <lineage>
        <taxon>Eukaryota</taxon>
        <taxon>Fungi</taxon>
        <taxon>Dikarya</taxon>
        <taxon>Basidiomycota</taxon>
        <taxon>Agaricomycotina</taxon>
        <taxon>Agaricomycetes</taxon>
        <taxon>Agaricomycetidae</taxon>
        <taxon>Boletales</taxon>
        <taxon>Sclerodermatineae</taxon>
        <taxon>Sclerodermataceae</taxon>
        <taxon>Scleroderma</taxon>
    </lineage>
</organism>
<protein>
    <recommendedName>
        <fullName evidence="3">HAT C-terminal dimerisation domain-containing protein</fullName>
    </recommendedName>
</protein>
<proteinExistence type="predicted"/>
<dbReference type="OrthoDB" id="1715602at2759"/>
<feature type="non-terminal residue" evidence="1">
    <location>
        <position position="1"/>
    </location>
</feature>
<reference evidence="2" key="2">
    <citation type="submission" date="2015-01" db="EMBL/GenBank/DDBJ databases">
        <title>Evolutionary Origins and Diversification of the Mycorrhizal Mutualists.</title>
        <authorList>
            <consortium name="DOE Joint Genome Institute"/>
            <consortium name="Mycorrhizal Genomics Consortium"/>
            <person name="Kohler A."/>
            <person name="Kuo A."/>
            <person name="Nagy L.G."/>
            <person name="Floudas D."/>
            <person name="Copeland A."/>
            <person name="Barry K.W."/>
            <person name="Cichocki N."/>
            <person name="Veneault-Fourrey C."/>
            <person name="LaButti K."/>
            <person name="Lindquist E.A."/>
            <person name="Lipzen A."/>
            <person name="Lundell T."/>
            <person name="Morin E."/>
            <person name="Murat C."/>
            <person name="Riley R."/>
            <person name="Ohm R."/>
            <person name="Sun H."/>
            <person name="Tunlid A."/>
            <person name="Henrissat B."/>
            <person name="Grigoriev I.V."/>
            <person name="Hibbett D.S."/>
            <person name="Martin F."/>
        </authorList>
    </citation>
    <scope>NUCLEOTIDE SEQUENCE [LARGE SCALE GENOMIC DNA]</scope>
    <source>
        <strain evidence="2">Foug A</strain>
    </source>
</reference>
<dbReference type="HOGENOM" id="CLU_009123_11_0_1"/>
<gene>
    <name evidence="1" type="ORF">SCLCIDRAFT_105098</name>
</gene>
<evidence type="ECO:0000313" key="1">
    <source>
        <dbReference type="EMBL" id="KIM68770.1"/>
    </source>
</evidence>
<dbReference type="InParanoid" id="A0A0C3E7L2"/>
<dbReference type="Proteomes" id="UP000053989">
    <property type="component" value="Unassembled WGS sequence"/>
</dbReference>
<evidence type="ECO:0000313" key="2">
    <source>
        <dbReference type="Proteomes" id="UP000053989"/>
    </source>
</evidence>
<keyword evidence="2" id="KW-1185">Reference proteome</keyword>